<name>A0A540V1T0_9BACL</name>
<gene>
    <name evidence="2" type="ORF">FKZ59_08050</name>
</gene>
<comment type="caution">
    <text evidence="2">The sequence shown here is derived from an EMBL/GenBank/DDBJ whole genome shotgun (WGS) entry which is preliminary data.</text>
</comment>
<proteinExistence type="predicted"/>
<feature type="domain" description="Gamma-glutamylcyclotransferase AIG2-like" evidence="1">
    <location>
        <begin position="19"/>
        <end position="146"/>
    </location>
</feature>
<dbReference type="InterPro" id="IPR036568">
    <property type="entry name" value="GGCT-like_sf"/>
</dbReference>
<dbReference type="Proteomes" id="UP000315753">
    <property type="component" value="Unassembled WGS sequence"/>
</dbReference>
<evidence type="ECO:0000313" key="2">
    <source>
        <dbReference type="EMBL" id="TQE90699.1"/>
    </source>
</evidence>
<keyword evidence="2" id="KW-0808">Transferase</keyword>
<dbReference type="InterPro" id="IPR009288">
    <property type="entry name" value="AIG2-like_dom"/>
</dbReference>
<dbReference type="Gene3D" id="3.10.490.10">
    <property type="entry name" value="Gamma-glutamyl cyclotransferase-like"/>
    <property type="match status" value="1"/>
</dbReference>
<dbReference type="EMBL" id="VIGD01000009">
    <property type="protein sequence ID" value="TQE90699.1"/>
    <property type="molecule type" value="Genomic_DNA"/>
</dbReference>
<dbReference type="CDD" id="cd06661">
    <property type="entry name" value="GGCT_like"/>
    <property type="match status" value="1"/>
</dbReference>
<dbReference type="AlphaFoldDB" id="A0A540V1T0"/>
<dbReference type="PROSITE" id="PS51257">
    <property type="entry name" value="PROKAR_LIPOPROTEIN"/>
    <property type="match status" value="1"/>
</dbReference>
<evidence type="ECO:0000313" key="3">
    <source>
        <dbReference type="Proteomes" id="UP000315753"/>
    </source>
</evidence>
<dbReference type="SUPFAM" id="SSF110857">
    <property type="entry name" value="Gamma-glutamyl cyclotransferase-like"/>
    <property type="match status" value="1"/>
</dbReference>
<dbReference type="OrthoDB" id="8538589at2"/>
<dbReference type="GO" id="GO:0016740">
    <property type="term" value="F:transferase activity"/>
    <property type="evidence" value="ECO:0007669"/>
    <property type="project" value="UniProtKB-KW"/>
</dbReference>
<accession>A0A540V1T0</accession>
<reference evidence="2 3" key="1">
    <citation type="submission" date="2019-06" db="EMBL/GenBank/DDBJ databases">
        <title>Genome sequence of Ureibacillus terrenus.</title>
        <authorList>
            <person name="Maclea K.S."/>
            <person name="Simoes M."/>
        </authorList>
    </citation>
    <scope>NUCLEOTIDE SEQUENCE [LARGE SCALE GENOMIC DNA]</scope>
    <source>
        <strain evidence="2 3">ATCC BAA-384</strain>
    </source>
</reference>
<organism evidence="2 3">
    <name type="scientific">Ureibacillus terrenus</name>
    <dbReference type="NCBI Taxonomy" id="118246"/>
    <lineage>
        <taxon>Bacteria</taxon>
        <taxon>Bacillati</taxon>
        <taxon>Bacillota</taxon>
        <taxon>Bacilli</taxon>
        <taxon>Bacillales</taxon>
        <taxon>Caryophanaceae</taxon>
        <taxon>Ureibacillus</taxon>
    </lineage>
</organism>
<sequence length="152" mass="17476">MKAVLDSKKNGGIKMNRNFFVYGTLMSGCSNHHVIPKDSIENIQKATIHNVELYSHISGEYPCMIEGNSKVYGEVLTIKESHFRKALQAMDLLEDYDENAPKSDNLYNREIREVVLETGETIQAHVYMYNPKHEGLGERIPEGNWKTWTEKK</sequence>
<evidence type="ECO:0000259" key="1">
    <source>
        <dbReference type="Pfam" id="PF06094"/>
    </source>
</evidence>
<dbReference type="Pfam" id="PF06094">
    <property type="entry name" value="GGACT"/>
    <property type="match status" value="1"/>
</dbReference>
<protein>
    <submittedName>
        <fullName evidence="2">Gamma-glutamylcyclotransferase</fullName>
    </submittedName>
</protein>
<keyword evidence="3" id="KW-1185">Reference proteome</keyword>
<dbReference type="InterPro" id="IPR013024">
    <property type="entry name" value="GGCT-like"/>
</dbReference>